<gene>
    <name evidence="1" type="ORF">SNE40_014399</name>
</gene>
<accession>A0AAN8JFK2</accession>
<protein>
    <submittedName>
        <fullName evidence="1">Uncharacterized protein</fullName>
    </submittedName>
</protein>
<dbReference type="EMBL" id="JAZGQO010000010">
    <property type="protein sequence ID" value="KAK6176035.1"/>
    <property type="molecule type" value="Genomic_DNA"/>
</dbReference>
<organism evidence="1 2">
    <name type="scientific">Patella caerulea</name>
    <name type="common">Rayed Mediterranean limpet</name>
    <dbReference type="NCBI Taxonomy" id="87958"/>
    <lineage>
        <taxon>Eukaryota</taxon>
        <taxon>Metazoa</taxon>
        <taxon>Spiralia</taxon>
        <taxon>Lophotrochozoa</taxon>
        <taxon>Mollusca</taxon>
        <taxon>Gastropoda</taxon>
        <taxon>Patellogastropoda</taxon>
        <taxon>Patelloidea</taxon>
        <taxon>Patellidae</taxon>
        <taxon>Patella</taxon>
    </lineage>
</organism>
<name>A0AAN8JFK2_PATCE</name>
<evidence type="ECO:0000313" key="2">
    <source>
        <dbReference type="Proteomes" id="UP001347796"/>
    </source>
</evidence>
<proteinExistence type="predicted"/>
<sequence>MEDQVLLHSKRLLQLFLPSDSEDEKLRMVRTVANLIKNDVKSLDTSKQIYPNSQDFSSIDNNISKLPDSLYLLLNSLFSEKKADTKIASIGQAIIQERRPRVILALLQIGLAVKMHQQFASRFLIDTLHIQGFCASSYRGEEV</sequence>
<dbReference type="Proteomes" id="UP001347796">
    <property type="component" value="Unassembled WGS sequence"/>
</dbReference>
<evidence type="ECO:0000313" key="1">
    <source>
        <dbReference type="EMBL" id="KAK6176035.1"/>
    </source>
</evidence>
<keyword evidence="2" id="KW-1185">Reference proteome</keyword>
<dbReference type="AlphaFoldDB" id="A0AAN8JFK2"/>
<comment type="caution">
    <text evidence="1">The sequence shown here is derived from an EMBL/GenBank/DDBJ whole genome shotgun (WGS) entry which is preliminary data.</text>
</comment>
<reference evidence="1 2" key="1">
    <citation type="submission" date="2024-01" db="EMBL/GenBank/DDBJ databases">
        <title>The genome of the rayed Mediterranean limpet Patella caerulea (Linnaeus, 1758).</title>
        <authorList>
            <person name="Anh-Thu Weber A."/>
            <person name="Halstead-Nussloch G."/>
        </authorList>
    </citation>
    <scope>NUCLEOTIDE SEQUENCE [LARGE SCALE GENOMIC DNA]</scope>
    <source>
        <strain evidence="1">AATW-2023a</strain>
        <tissue evidence="1">Whole specimen</tissue>
    </source>
</reference>